<feature type="transmembrane region" description="Helical" evidence="9">
    <location>
        <begin position="756"/>
        <end position="772"/>
    </location>
</feature>
<evidence type="ECO:0000256" key="9">
    <source>
        <dbReference type="SAM" id="Phobius"/>
    </source>
</evidence>
<feature type="region of interest" description="Disordered" evidence="8">
    <location>
        <begin position="338"/>
        <end position="401"/>
    </location>
</feature>
<feature type="transmembrane region" description="Helical" evidence="9">
    <location>
        <begin position="623"/>
        <end position="643"/>
    </location>
</feature>
<comment type="caution">
    <text evidence="11">The sequence shown here is derived from an EMBL/GenBank/DDBJ whole genome shotgun (WGS) entry which is preliminary data.</text>
</comment>
<proteinExistence type="predicted"/>
<dbReference type="Gramene" id="GBG66872">
    <property type="protein sequence ID" value="GBG66872"/>
    <property type="gene ID" value="CBR_g72628"/>
</dbReference>
<feature type="transmembrane region" description="Helical" evidence="9">
    <location>
        <begin position="715"/>
        <end position="736"/>
    </location>
</feature>
<dbReference type="OrthoDB" id="19261at2759"/>
<evidence type="ECO:0000256" key="8">
    <source>
        <dbReference type="SAM" id="MobiDB-lite"/>
    </source>
</evidence>
<evidence type="ECO:0000256" key="5">
    <source>
        <dbReference type="ARBA" id="ARBA00022982"/>
    </source>
</evidence>
<dbReference type="PANTHER" id="PTHR23130">
    <property type="entry name" value="CYTOCHROME B561 AND DOMON DOMAIN-CONTAINING PROTEIN"/>
    <property type="match status" value="1"/>
</dbReference>
<feature type="region of interest" description="Disordered" evidence="8">
    <location>
        <begin position="279"/>
        <end position="322"/>
    </location>
</feature>
<keyword evidence="3 9" id="KW-0812">Transmembrane</keyword>
<feature type="region of interest" description="Disordered" evidence="8">
    <location>
        <begin position="786"/>
        <end position="837"/>
    </location>
</feature>
<evidence type="ECO:0000313" key="11">
    <source>
        <dbReference type="EMBL" id="GBG66872.1"/>
    </source>
</evidence>
<feature type="compositionally biased region" description="Polar residues" evidence="8">
    <location>
        <begin position="77"/>
        <end position="101"/>
    </location>
</feature>
<dbReference type="SMART" id="SM00665">
    <property type="entry name" value="B561"/>
    <property type="match status" value="1"/>
</dbReference>
<feature type="compositionally biased region" description="Low complexity" evidence="8">
    <location>
        <begin position="805"/>
        <end position="820"/>
    </location>
</feature>
<dbReference type="SMART" id="SM00664">
    <property type="entry name" value="DoH"/>
    <property type="match status" value="2"/>
</dbReference>
<protein>
    <recommendedName>
        <fullName evidence="10">Cytochrome b561 domain-containing protein</fullName>
    </recommendedName>
</protein>
<dbReference type="Pfam" id="PF03188">
    <property type="entry name" value="Cytochrom_B561"/>
    <property type="match status" value="1"/>
</dbReference>
<organism evidence="11 12">
    <name type="scientific">Chara braunii</name>
    <name type="common">Braun's stonewort</name>
    <dbReference type="NCBI Taxonomy" id="69332"/>
    <lineage>
        <taxon>Eukaryota</taxon>
        <taxon>Viridiplantae</taxon>
        <taxon>Streptophyta</taxon>
        <taxon>Charophyceae</taxon>
        <taxon>Charales</taxon>
        <taxon>Characeae</taxon>
        <taxon>Chara</taxon>
    </lineage>
</organism>
<keyword evidence="6 9" id="KW-1133">Transmembrane helix</keyword>
<dbReference type="PROSITE" id="PS50939">
    <property type="entry name" value="CYTOCHROME_B561"/>
    <property type="match status" value="1"/>
</dbReference>
<keyword evidence="4" id="KW-0732">Signal</keyword>
<dbReference type="STRING" id="69332.A0A388K9Y2"/>
<keyword evidence="12" id="KW-1185">Reference proteome</keyword>
<dbReference type="GO" id="GO:0016020">
    <property type="term" value="C:membrane"/>
    <property type="evidence" value="ECO:0007669"/>
    <property type="project" value="UniProtKB-SubCell"/>
</dbReference>
<dbReference type="EMBL" id="BFEA01000080">
    <property type="protein sequence ID" value="GBG66872.1"/>
    <property type="molecule type" value="Genomic_DNA"/>
</dbReference>
<evidence type="ECO:0000256" key="1">
    <source>
        <dbReference type="ARBA" id="ARBA00004370"/>
    </source>
</evidence>
<feature type="compositionally biased region" description="Low complexity" evidence="8">
    <location>
        <begin position="379"/>
        <end position="399"/>
    </location>
</feature>
<gene>
    <name evidence="11" type="ORF">CBR_g72628</name>
</gene>
<dbReference type="CDD" id="cd09631">
    <property type="entry name" value="DOMON_DOH"/>
    <property type="match status" value="2"/>
</dbReference>
<dbReference type="InterPro" id="IPR006593">
    <property type="entry name" value="Cyt_b561/ferric_Rdtase_TM"/>
</dbReference>
<name>A0A388K9Y2_CHABU</name>
<evidence type="ECO:0000256" key="7">
    <source>
        <dbReference type="ARBA" id="ARBA00023136"/>
    </source>
</evidence>
<dbReference type="InterPro" id="IPR005018">
    <property type="entry name" value="DOMON_domain"/>
</dbReference>
<feature type="region of interest" description="Disordered" evidence="8">
    <location>
        <begin position="76"/>
        <end position="101"/>
    </location>
</feature>
<evidence type="ECO:0000259" key="10">
    <source>
        <dbReference type="PROSITE" id="PS50939"/>
    </source>
</evidence>
<comment type="subcellular location">
    <subcellularLocation>
        <location evidence="1">Membrane</location>
    </subcellularLocation>
</comment>
<keyword evidence="5" id="KW-0249">Electron transport</keyword>
<keyword evidence="2" id="KW-0813">Transport</keyword>
<evidence type="ECO:0000313" key="12">
    <source>
        <dbReference type="Proteomes" id="UP000265515"/>
    </source>
</evidence>
<dbReference type="Proteomes" id="UP000265515">
    <property type="component" value="Unassembled WGS sequence"/>
</dbReference>
<feature type="transmembrane region" description="Helical" evidence="9">
    <location>
        <begin position="655"/>
        <end position="674"/>
    </location>
</feature>
<evidence type="ECO:0000256" key="2">
    <source>
        <dbReference type="ARBA" id="ARBA00022448"/>
    </source>
</evidence>
<dbReference type="InterPro" id="IPR045266">
    <property type="entry name" value="DOH_DOMON"/>
</dbReference>
<dbReference type="SUPFAM" id="SSF49344">
    <property type="entry name" value="CBD9-like"/>
    <property type="match status" value="1"/>
</dbReference>
<keyword evidence="7 9" id="KW-0472">Membrane</keyword>
<feature type="compositionally biased region" description="Pro residues" evidence="8">
    <location>
        <begin position="786"/>
        <end position="800"/>
    </location>
</feature>
<accession>A0A388K9Y2</accession>
<dbReference type="AlphaFoldDB" id="A0A388K9Y2"/>
<feature type="compositionally biased region" description="Polar residues" evidence="8">
    <location>
        <begin position="821"/>
        <end position="831"/>
    </location>
</feature>
<sequence>MLPGKAFGKGERKVARRARREAMTNLGGALPGRMRMLRPGRWEPPRLKMDLSSRRLAAMLMCFFLQLASLQLSVSQGPTTGMSSAETSAPMQRGSSTSANSPAITIKSGLCSEKHRLAEFELCMDLGGGRFFHWNSPDAESGLIPMAFRVPQFCDWMAVGWSPDGSMMGDCVLWSAGDGVVSSRYIASRRVEGILPTNSFAVLDASFHASSVGGSILRFARNLSRGDGSVKLRLPGINIVIWAHSEAGVANLSTLTYHGDNRGSFALDYGQGATALEEEDAQLAPETAPALSPAAAGSQLAPSDEESGAPASEGVPMESTLSPTTMAREPAAALSLGATAGSVPQPSESGTAGASAGVPTDSTLAEGSFHPPVPAEENASSIASSSVESSISPLSLPSEMIGKNDKDQAAMTSETPPTSLVEGNSSFLLGNRSACAPPSRASTLPAFSCMSQLGPGVRFHWASASETSAAAVPNSSEVVRMALQVQKHVYWLSIGWSPNGHMSGDCIIYFSNKNATEAYMITGKSASALRPCSTFDAVGWSVNTSDSETTLTFGRRATDGQVKVLPAGTNHMIWAHSSSASFTFHGPNAGSFDVDFASGVVRAVALISTHLLVPTNLYVLHAWLMWLSFGVLFPCGVFVARYAKRWNPGWFDMHVACQGIGVVVSAVPAIIALSEFDGLDGLHGRLGLAILIMVWCQAVLALARPSKTARTRLPWYFVHWLFGTGALFLGLLNVYLGLDVLPSKLPAFGRSPAWKIAFSVQVAIIVFLYVLLNDWRYISSQRAGLPPPPAPSPASPPHPTIPVHSATSPSASSSSSSSSTKPQLQRLSNSRRPMEHP</sequence>
<dbReference type="PANTHER" id="PTHR23130:SF171">
    <property type="entry name" value="OS01G0895300 PROTEIN"/>
    <property type="match status" value="1"/>
</dbReference>
<feature type="transmembrane region" description="Helical" evidence="9">
    <location>
        <begin position="686"/>
        <end position="703"/>
    </location>
</feature>
<dbReference type="CDD" id="cd08760">
    <property type="entry name" value="Cyt_b561_FRRS1_like"/>
    <property type="match status" value="1"/>
</dbReference>
<evidence type="ECO:0000256" key="3">
    <source>
        <dbReference type="ARBA" id="ARBA00022692"/>
    </source>
</evidence>
<reference evidence="11 12" key="1">
    <citation type="journal article" date="2018" name="Cell">
        <title>The Chara Genome: Secondary Complexity and Implications for Plant Terrestrialization.</title>
        <authorList>
            <person name="Nishiyama T."/>
            <person name="Sakayama H."/>
            <person name="Vries J.D."/>
            <person name="Buschmann H."/>
            <person name="Saint-Marcoux D."/>
            <person name="Ullrich K.K."/>
            <person name="Haas F.B."/>
            <person name="Vanderstraeten L."/>
            <person name="Becker D."/>
            <person name="Lang D."/>
            <person name="Vosolsobe S."/>
            <person name="Rombauts S."/>
            <person name="Wilhelmsson P.K.I."/>
            <person name="Janitza P."/>
            <person name="Kern R."/>
            <person name="Heyl A."/>
            <person name="Rumpler F."/>
            <person name="Villalobos L.I.A.C."/>
            <person name="Clay J.M."/>
            <person name="Skokan R."/>
            <person name="Toyoda A."/>
            <person name="Suzuki Y."/>
            <person name="Kagoshima H."/>
            <person name="Schijlen E."/>
            <person name="Tajeshwar N."/>
            <person name="Catarino B."/>
            <person name="Hetherington A.J."/>
            <person name="Saltykova A."/>
            <person name="Bonnot C."/>
            <person name="Breuninger H."/>
            <person name="Symeonidi A."/>
            <person name="Radhakrishnan G.V."/>
            <person name="Van Nieuwerburgh F."/>
            <person name="Deforce D."/>
            <person name="Chang C."/>
            <person name="Karol K.G."/>
            <person name="Hedrich R."/>
            <person name="Ulvskov P."/>
            <person name="Glockner G."/>
            <person name="Delwiche C.F."/>
            <person name="Petrasek J."/>
            <person name="Van de Peer Y."/>
            <person name="Friml J."/>
            <person name="Beilby M."/>
            <person name="Dolan L."/>
            <person name="Kohara Y."/>
            <person name="Sugano S."/>
            <person name="Fujiyama A."/>
            <person name="Delaux P.-M."/>
            <person name="Quint M."/>
            <person name="TheiBen G."/>
            <person name="Hagemann M."/>
            <person name="Harholt J."/>
            <person name="Dunand C."/>
            <person name="Zachgo S."/>
            <person name="Langdale J."/>
            <person name="Maumus F."/>
            <person name="Straeten D.V.D."/>
            <person name="Gould S.B."/>
            <person name="Rensing S.A."/>
        </authorList>
    </citation>
    <scope>NUCLEOTIDE SEQUENCE [LARGE SCALE GENOMIC DNA]</scope>
    <source>
        <strain evidence="11 12">S276</strain>
    </source>
</reference>
<dbReference type="Gene3D" id="1.20.120.1770">
    <property type="match status" value="1"/>
</dbReference>
<evidence type="ECO:0000256" key="4">
    <source>
        <dbReference type="ARBA" id="ARBA00022729"/>
    </source>
</evidence>
<feature type="domain" description="Cytochrome b561" evidence="10">
    <location>
        <begin position="588"/>
        <end position="779"/>
    </location>
</feature>
<evidence type="ECO:0000256" key="6">
    <source>
        <dbReference type="ARBA" id="ARBA00022989"/>
    </source>
</evidence>